<sequence>MKEKEFPREPDGEKAAWSWEGERFTPNYERRLETIFEAVRACGWEPVIGHQGTEDGEAVLAYQGSKESDWTYLFQIENPAVQDEVDAAIADGSLETYIRYLLNE</sequence>
<gene>
    <name evidence="1" type="ORF">EZJ44_07420</name>
</gene>
<dbReference type="AlphaFoldDB" id="A0A4Q9V0C7"/>
<keyword evidence="2" id="KW-1185">Reference proteome</keyword>
<dbReference type="EMBL" id="SJDT01000006">
    <property type="protein sequence ID" value="TBW20915.1"/>
    <property type="molecule type" value="Genomic_DNA"/>
</dbReference>
<accession>A0A4Q9V0C7</accession>
<dbReference type="OrthoDB" id="3267387at2"/>
<name>A0A4Q9V0C7_9ACTO</name>
<organism evidence="1 2">
    <name type="scientific">Arcanobacterium bovis</name>
    <dbReference type="NCBI Taxonomy" id="2529275"/>
    <lineage>
        <taxon>Bacteria</taxon>
        <taxon>Bacillati</taxon>
        <taxon>Actinomycetota</taxon>
        <taxon>Actinomycetes</taxon>
        <taxon>Actinomycetales</taxon>
        <taxon>Actinomycetaceae</taxon>
        <taxon>Arcanobacterium</taxon>
    </lineage>
</organism>
<evidence type="ECO:0000313" key="2">
    <source>
        <dbReference type="Proteomes" id="UP000293036"/>
    </source>
</evidence>
<comment type="caution">
    <text evidence="1">The sequence shown here is derived from an EMBL/GenBank/DDBJ whole genome shotgun (WGS) entry which is preliminary data.</text>
</comment>
<proteinExistence type="predicted"/>
<reference evidence="1 2" key="1">
    <citation type="submission" date="2019-02" db="EMBL/GenBank/DDBJ databases">
        <title>Arcanobacterium bovis sp. nov., isolated from the milk of a cow with mastitis.</title>
        <authorList>
            <person name="Sammra O."/>
            <person name="Foster G."/>
            <person name="Hassan A."/>
            <person name="Alssahen M."/>
            <person name="Laemmler C."/>
            <person name="Borowiak M."/>
            <person name="Malorny B."/>
            <person name="Abdulmawjood A."/>
        </authorList>
    </citation>
    <scope>NUCLEOTIDE SEQUENCE [LARGE SCALE GENOMIC DNA]</scope>
    <source>
        <strain evidence="1 2">C605018/01/1</strain>
    </source>
</reference>
<dbReference type="RefSeq" id="WP_131281919.1">
    <property type="nucleotide sequence ID" value="NZ_JBHSLR010000005.1"/>
</dbReference>
<dbReference type="Proteomes" id="UP000293036">
    <property type="component" value="Unassembled WGS sequence"/>
</dbReference>
<protein>
    <submittedName>
        <fullName evidence="1">Uncharacterized protein</fullName>
    </submittedName>
</protein>
<evidence type="ECO:0000313" key="1">
    <source>
        <dbReference type="EMBL" id="TBW20915.1"/>
    </source>
</evidence>